<proteinExistence type="predicted"/>
<evidence type="ECO:0000313" key="2">
    <source>
        <dbReference type="Proteomes" id="UP000076798"/>
    </source>
</evidence>
<keyword evidence="2" id="KW-1185">Reference proteome</keyword>
<dbReference type="EMBL" id="KV428103">
    <property type="protein sequence ID" value="KZT36587.1"/>
    <property type="molecule type" value="Genomic_DNA"/>
</dbReference>
<organism evidence="1 2">
    <name type="scientific">Sistotremastrum suecicum HHB10207 ss-3</name>
    <dbReference type="NCBI Taxonomy" id="1314776"/>
    <lineage>
        <taxon>Eukaryota</taxon>
        <taxon>Fungi</taxon>
        <taxon>Dikarya</taxon>
        <taxon>Basidiomycota</taxon>
        <taxon>Agaricomycotina</taxon>
        <taxon>Agaricomycetes</taxon>
        <taxon>Sistotremastrales</taxon>
        <taxon>Sistotremastraceae</taxon>
        <taxon>Sistotremastrum</taxon>
    </lineage>
</organism>
<gene>
    <name evidence="1" type="ORF">SISSUDRAFT_1034723</name>
</gene>
<dbReference type="AlphaFoldDB" id="A0A166BNZ3"/>
<protein>
    <recommendedName>
        <fullName evidence="3">F-box domain-containing protein</fullName>
    </recommendedName>
</protein>
<dbReference type="Proteomes" id="UP000076798">
    <property type="component" value="Unassembled WGS sequence"/>
</dbReference>
<sequence length="471" mass="53037">MAFETIPLELLDEILTCYMSDGSMFEGQEKRLIATARLALINRRTRALALARPDIWRTIYLQWPEAVVQEYFQRAKESHISLYLDTFQKSSNLNALTINSNIQRWAHFLASNMASFEHMELYIRSGACQALSGPLTTPAPNLQTFSLTLGTGQLNCKLFSGVAPKLRSTRLDSCMTFELAPFVSLSTVTLRMHQQNCRKSLSNLNSNVLRLENVTLVGSDSVTDIPSPHQPHSVILPFCRRFVVKDMAPVSVRRLMSTVSLPHLQTLRIHETLDAPESLPIAASLSRILELLETGFRVTPTSLSVEIHQHRVIVGTDGMPSLRYDSDWHSVHGLFRRHDPRVPDTVIRMITSILSVPGVRIGRLAVCDNIDPSVQDSDDPSALSTMGMNFLWFSVFRGFPDIETLEFSGHIRLPTMALDGAESLTLPRLTALNVRNTITRHESELPIATLERIKLKRKLKLWIEFSNSELP</sequence>
<evidence type="ECO:0008006" key="3">
    <source>
        <dbReference type="Google" id="ProtNLM"/>
    </source>
</evidence>
<reference evidence="1 2" key="1">
    <citation type="journal article" date="2016" name="Mol. Biol. Evol.">
        <title>Comparative Genomics of Early-Diverging Mushroom-Forming Fungi Provides Insights into the Origins of Lignocellulose Decay Capabilities.</title>
        <authorList>
            <person name="Nagy L.G."/>
            <person name="Riley R."/>
            <person name="Tritt A."/>
            <person name="Adam C."/>
            <person name="Daum C."/>
            <person name="Floudas D."/>
            <person name="Sun H."/>
            <person name="Yadav J.S."/>
            <person name="Pangilinan J."/>
            <person name="Larsson K.H."/>
            <person name="Matsuura K."/>
            <person name="Barry K."/>
            <person name="Labutti K."/>
            <person name="Kuo R."/>
            <person name="Ohm R.A."/>
            <person name="Bhattacharya S.S."/>
            <person name="Shirouzu T."/>
            <person name="Yoshinaga Y."/>
            <person name="Martin F.M."/>
            <person name="Grigoriev I.V."/>
            <person name="Hibbett D.S."/>
        </authorList>
    </citation>
    <scope>NUCLEOTIDE SEQUENCE [LARGE SCALE GENOMIC DNA]</scope>
    <source>
        <strain evidence="1 2">HHB10207 ss-3</strain>
    </source>
</reference>
<name>A0A166BNZ3_9AGAM</name>
<accession>A0A166BNZ3</accession>
<evidence type="ECO:0000313" key="1">
    <source>
        <dbReference type="EMBL" id="KZT36587.1"/>
    </source>
</evidence>